<proteinExistence type="predicted"/>
<gene>
    <name evidence="1" type="ORF">L6452_41169</name>
</gene>
<accession>A0ACB8XMY4</accession>
<reference evidence="2" key="1">
    <citation type="journal article" date="2022" name="Mol. Ecol. Resour.">
        <title>The genomes of chicory, endive, great burdock and yacon provide insights into Asteraceae palaeo-polyploidization history and plant inulin production.</title>
        <authorList>
            <person name="Fan W."/>
            <person name="Wang S."/>
            <person name="Wang H."/>
            <person name="Wang A."/>
            <person name="Jiang F."/>
            <person name="Liu H."/>
            <person name="Zhao H."/>
            <person name="Xu D."/>
            <person name="Zhang Y."/>
        </authorList>
    </citation>
    <scope>NUCLEOTIDE SEQUENCE [LARGE SCALE GENOMIC DNA]</scope>
    <source>
        <strain evidence="2">cv. Niubang</strain>
    </source>
</reference>
<dbReference type="EMBL" id="CM042062">
    <property type="protein sequence ID" value="KAI3669773.1"/>
    <property type="molecule type" value="Genomic_DNA"/>
</dbReference>
<organism evidence="1 2">
    <name type="scientific">Arctium lappa</name>
    <name type="common">Greater burdock</name>
    <name type="synonym">Lappa major</name>
    <dbReference type="NCBI Taxonomy" id="4217"/>
    <lineage>
        <taxon>Eukaryota</taxon>
        <taxon>Viridiplantae</taxon>
        <taxon>Streptophyta</taxon>
        <taxon>Embryophyta</taxon>
        <taxon>Tracheophyta</taxon>
        <taxon>Spermatophyta</taxon>
        <taxon>Magnoliopsida</taxon>
        <taxon>eudicotyledons</taxon>
        <taxon>Gunneridae</taxon>
        <taxon>Pentapetalae</taxon>
        <taxon>asterids</taxon>
        <taxon>campanulids</taxon>
        <taxon>Asterales</taxon>
        <taxon>Asteraceae</taxon>
        <taxon>Carduoideae</taxon>
        <taxon>Cardueae</taxon>
        <taxon>Arctiinae</taxon>
        <taxon>Arctium</taxon>
    </lineage>
</organism>
<sequence>MQPMDSNHDALLGYTFTVSYDQVYYDDSYTGDDDDGVDVDEEDADDSNVLINRVNCSSEKSYVILKEDDLIQRQEEDITKVSTVLSLPRDSSCMLLIRYNWSVSNLHEAWFEDEGKVRRSVGLLDVDPSVKFPKSGEGIVDCGICFESIGKHDTATCGCDHFFCKSCWKAYVCTSIDDGPGCLTLRCPDPSCSAAVGQDMVNVLAPAKEKKRYELFLLRSYVESNKKIKWCPGPGCDYAVEFDDDFETGSYDVSCVCKYGFCWKCMEDAHRPLGCETVAKWVLKNTTEAENTNWILAYTKPCPKCKRSIEKNHGCMHMTCRPPCGYEFCWLCLGPYVGHDGRACNRYTKSQEGGEVPEAERQRELAKKAIQRYTHYYERWAANEKSRKQALLDLQRIETFHLKTLSSNYCQPETQLQFIVDAWLQIVECRRVLKWTYAYGYYIPKKEEAKRLFFEYVQGEAEAGLERLHLCAEKELQIYITNEEEEATEDQFNSFRVKLAGLTSVTRSYFENLVRALENGLSEVGSHSSGLDKGGAAAGSSTKVKGRAWYNTQGGESSSVATESAKRMRIMMRLAMDDAQRNETRVAGESSSGDPLDDQDR</sequence>
<reference evidence="1 2" key="2">
    <citation type="journal article" date="2022" name="Mol. Ecol. Resour.">
        <title>The genomes of chicory, endive, great burdock and yacon provide insights into Asteraceae paleo-polyploidization history and plant inulin production.</title>
        <authorList>
            <person name="Fan W."/>
            <person name="Wang S."/>
            <person name="Wang H."/>
            <person name="Wang A."/>
            <person name="Jiang F."/>
            <person name="Liu H."/>
            <person name="Zhao H."/>
            <person name="Xu D."/>
            <person name="Zhang Y."/>
        </authorList>
    </citation>
    <scope>NUCLEOTIDE SEQUENCE [LARGE SCALE GENOMIC DNA]</scope>
    <source>
        <strain evidence="2">cv. Niubang</strain>
    </source>
</reference>
<protein>
    <submittedName>
        <fullName evidence="1">Uncharacterized protein</fullName>
    </submittedName>
</protein>
<evidence type="ECO:0000313" key="2">
    <source>
        <dbReference type="Proteomes" id="UP001055879"/>
    </source>
</evidence>
<keyword evidence="2" id="KW-1185">Reference proteome</keyword>
<dbReference type="Proteomes" id="UP001055879">
    <property type="component" value="Linkage Group LG16"/>
</dbReference>
<evidence type="ECO:0000313" key="1">
    <source>
        <dbReference type="EMBL" id="KAI3669773.1"/>
    </source>
</evidence>
<comment type="caution">
    <text evidence="1">The sequence shown here is derived from an EMBL/GenBank/DDBJ whole genome shotgun (WGS) entry which is preliminary data.</text>
</comment>
<name>A0ACB8XMY4_ARCLA</name>